<evidence type="ECO:0000256" key="8">
    <source>
        <dbReference type="ARBA" id="ARBA00022833"/>
    </source>
</evidence>
<dbReference type="InterPro" id="IPR054734">
    <property type="entry name" value="PqqF-like_C_4"/>
</dbReference>
<evidence type="ECO:0000259" key="17">
    <source>
        <dbReference type="Pfam" id="PF22456"/>
    </source>
</evidence>
<keyword evidence="6" id="KW-0479">Metal-binding</keyword>
<feature type="domain" description="Peptidase M16 N-terminal" evidence="14">
    <location>
        <begin position="64"/>
        <end position="185"/>
    </location>
</feature>
<evidence type="ECO:0000256" key="10">
    <source>
        <dbReference type="ARBA" id="ARBA00029597"/>
    </source>
</evidence>
<keyword evidence="8" id="KW-0862">Zinc</keyword>
<keyword evidence="19" id="KW-1185">Reference proteome</keyword>
<dbReference type="InterPro" id="IPR007863">
    <property type="entry name" value="Peptidase_M16_C"/>
</dbReference>
<evidence type="ECO:0000256" key="11">
    <source>
        <dbReference type="ARBA" id="ARBA00031184"/>
    </source>
</evidence>
<evidence type="ECO:0000256" key="7">
    <source>
        <dbReference type="ARBA" id="ARBA00022801"/>
    </source>
</evidence>
<dbReference type="SUPFAM" id="SSF63411">
    <property type="entry name" value="LuxS/MPP-like metallohydrolase"/>
    <property type="match status" value="4"/>
</dbReference>
<evidence type="ECO:0000256" key="9">
    <source>
        <dbReference type="ARBA" id="ARBA00023049"/>
    </source>
</evidence>
<comment type="similarity">
    <text evidence="2">Belongs to the peptidase M16 family.</text>
</comment>
<evidence type="ECO:0000256" key="5">
    <source>
        <dbReference type="ARBA" id="ARBA00022670"/>
    </source>
</evidence>
<dbReference type="InterPro" id="IPR011249">
    <property type="entry name" value="Metalloenz_LuxS/M16"/>
</dbReference>
<dbReference type="Pfam" id="PF22456">
    <property type="entry name" value="PqqF-like_C_4"/>
    <property type="match status" value="1"/>
</dbReference>
<reference evidence="19" key="1">
    <citation type="journal article" date="2019" name="Int. J. Syst. Evol. Microbiol.">
        <title>The Global Catalogue of Microorganisms (GCM) 10K type strain sequencing project: providing services to taxonomists for standard genome sequencing and annotation.</title>
        <authorList>
            <consortium name="The Broad Institute Genomics Platform"/>
            <consortium name="The Broad Institute Genome Sequencing Center for Infectious Disease"/>
            <person name="Wu L."/>
            <person name="Ma J."/>
        </authorList>
    </citation>
    <scope>NUCLEOTIDE SEQUENCE [LARGE SCALE GENOMIC DNA]</scope>
    <source>
        <strain evidence="19">JCM 18401</strain>
    </source>
</reference>
<dbReference type="PANTHER" id="PTHR43690:SF18">
    <property type="entry name" value="INSULIN-DEGRADING ENZYME-RELATED"/>
    <property type="match status" value="1"/>
</dbReference>
<evidence type="ECO:0000256" key="6">
    <source>
        <dbReference type="ARBA" id="ARBA00022723"/>
    </source>
</evidence>
<dbReference type="EMBL" id="BAABJZ010000070">
    <property type="protein sequence ID" value="GAA4887268.1"/>
    <property type="molecule type" value="Genomic_DNA"/>
</dbReference>
<dbReference type="Gene3D" id="3.30.830.10">
    <property type="entry name" value="Metalloenzyme, LuxS/M16 peptidase-like"/>
    <property type="match status" value="4"/>
</dbReference>
<dbReference type="Pfam" id="PF16187">
    <property type="entry name" value="Peptidase_M16_M"/>
    <property type="match status" value="1"/>
</dbReference>
<feature type="domain" description="Peptidase M16 middle/third" evidence="16">
    <location>
        <begin position="416"/>
        <end position="691"/>
    </location>
</feature>
<keyword evidence="5" id="KW-0645">Protease</keyword>
<organism evidence="18 19">
    <name type="scientific">Ferrimonas pelagia</name>
    <dbReference type="NCBI Taxonomy" id="1177826"/>
    <lineage>
        <taxon>Bacteria</taxon>
        <taxon>Pseudomonadati</taxon>
        <taxon>Pseudomonadota</taxon>
        <taxon>Gammaproteobacteria</taxon>
        <taxon>Alteromonadales</taxon>
        <taxon>Ferrimonadaceae</taxon>
        <taxon>Ferrimonas</taxon>
    </lineage>
</organism>
<dbReference type="PANTHER" id="PTHR43690">
    <property type="entry name" value="NARDILYSIN"/>
    <property type="match status" value="1"/>
</dbReference>
<feature type="region of interest" description="Disordered" evidence="13">
    <location>
        <begin position="516"/>
        <end position="536"/>
    </location>
</feature>
<dbReference type="InterPro" id="IPR011765">
    <property type="entry name" value="Pept_M16_N"/>
</dbReference>
<dbReference type="Proteomes" id="UP001499988">
    <property type="component" value="Unassembled WGS sequence"/>
</dbReference>
<protein>
    <recommendedName>
        <fullName evidence="4">Protease 3</fullName>
        <ecNumber evidence="3">3.4.24.55</ecNumber>
    </recommendedName>
    <alternativeName>
        <fullName evidence="12">Pitrilysin</fullName>
    </alternativeName>
    <alternativeName>
        <fullName evidence="11">Protease III</fullName>
    </alternativeName>
    <alternativeName>
        <fullName evidence="10">Protease pi</fullName>
    </alternativeName>
</protein>
<dbReference type="InterPro" id="IPR032632">
    <property type="entry name" value="Peptidase_M16_M"/>
</dbReference>
<dbReference type="PROSITE" id="PS51257">
    <property type="entry name" value="PROKAR_LIPOPROTEIN"/>
    <property type="match status" value="1"/>
</dbReference>
<dbReference type="Pfam" id="PF05193">
    <property type="entry name" value="Peptidase_M16_C"/>
    <property type="match status" value="1"/>
</dbReference>
<accession>A0ABP9EUG6</accession>
<comment type="function">
    <text evidence="1">Endopeptidase that degrades small peptides of less than 7 kDa, such as glucagon and insulin.</text>
</comment>
<name>A0ABP9EUG6_9GAMM</name>
<keyword evidence="7" id="KW-0378">Hydrolase</keyword>
<evidence type="ECO:0000256" key="4">
    <source>
        <dbReference type="ARBA" id="ARBA00017565"/>
    </source>
</evidence>
<evidence type="ECO:0000313" key="19">
    <source>
        <dbReference type="Proteomes" id="UP001499988"/>
    </source>
</evidence>
<evidence type="ECO:0000259" key="14">
    <source>
        <dbReference type="Pfam" id="PF00675"/>
    </source>
</evidence>
<feature type="domain" description="Coenzyme PQQ synthesis protein F-like C-terminal lobe" evidence="17">
    <location>
        <begin position="794"/>
        <end position="889"/>
    </location>
</feature>
<evidence type="ECO:0000256" key="12">
    <source>
        <dbReference type="ARBA" id="ARBA00033450"/>
    </source>
</evidence>
<evidence type="ECO:0000256" key="2">
    <source>
        <dbReference type="ARBA" id="ARBA00007261"/>
    </source>
</evidence>
<evidence type="ECO:0000313" key="18">
    <source>
        <dbReference type="EMBL" id="GAA4887268.1"/>
    </source>
</evidence>
<dbReference type="InterPro" id="IPR050626">
    <property type="entry name" value="Peptidase_M16"/>
</dbReference>
<dbReference type="Pfam" id="PF00675">
    <property type="entry name" value="Peptidase_M16"/>
    <property type="match status" value="1"/>
</dbReference>
<dbReference type="EC" id="3.4.24.55" evidence="3"/>
<evidence type="ECO:0000259" key="15">
    <source>
        <dbReference type="Pfam" id="PF05193"/>
    </source>
</evidence>
<evidence type="ECO:0000256" key="1">
    <source>
        <dbReference type="ARBA" id="ARBA00002184"/>
    </source>
</evidence>
<gene>
    <name evidence="18" type="primary">ptrA</name>
    <name evidence="18" type="ORF">GCM10023333_20880</name>
</gene>
<evidence type="ECO:0000259" key="16">
    <source>
        <dbReference type="Pfam" id="PF16187"/>
    </source>
</evidence>
<feature type="domain" description="Peptidase M16 C-terminal" evidence="15">
    <location>
        <begin position="224"/>
        <end position="397"/>
    </location>
</feature>
<proteinExistence type="inferred from homology"/>
<evidence type="ECO:0000256" key="3">
    <source>
        <dbReference type="ARBA" id="ARBA00012449"/>
    </source>
</evidence>
<evidence type="ECO:0000256" key="13">
    <source>
        <dbReference type="SAM" id="MobiDB-lite"/>
    </source>
</evidence>
<keyword evidence="9" id="KW-0482">Metalloprotease</keyword>
<comment type="caution">
    <text evidence="18">The sequence shown here is derived from an EMBL/GenBank/DDBJ whole genome shotgun (WGS) entry which is preliminary data.</text>
</comment>
<sequence>MQKLYGYWFPALTVLWLLTGCSQTDNSTQNIIEPAPPSATVAINKSPRDPREYRYLTLSNGLRTILVSDPEATSFAVSLTVGVGSGHDPNALPGLAHYVEHVILQGSAEASHVNGLKRRVAQGGGRINGVTSQHRTQYMFSIDAEQADLALAEFAAMFVKPGFRPEYMEKERYAVDNEWSLNRQRDRRILSEIVGQTIDPAHPRARLSSGNLQTLKDTEHTNLRDAAIAFYQRYYSANIMSLAVVAPHSLTELEPLIEPLFSAIPDRQIPRPRVVKPAVREQDRGIHINYAPHQPMRTLIADFTISNNKAQWRAKPNHYVRQLLSSEAPGGLMASLRHQGWVDGVKINDDPTYYGATGRFQVELALTPLGSESKDAILNALFSYLALIREEGVTEAYYREFSALSKRRFIASDPPSPLVLANALSTRAHDYPPRHLLDGRYLHGRFDPDAIQSLLSQLTPDNLRLWHIEPGVEVDRTIPYFSGRYRVQPMTAPERALWQQSSPLALSLPPLRERRNKATAKPRPVTHAPGSTPAPILLVDSPTAESWLLHSQHDPNGTGTMTVVFNSDLGLSSTENYVLSCLLNDIYIRRLSSLSEQEKQQSTQIEIERTPANSQFFRLTHGTKRHSALAEQLTEHFVQLSPTDEEFAWARHRFERWMKRIQTGDLLTQVQFQFHVATLEAAWTPEQRLEAVGRLTPQSLRQYQRELVKRQRLRVFAFGNYDQAELKTLTARLQQLMPIETPVSAPANQKTVTAEPNKTIHRRWQTDKEGFGFYKAFVVPGSTASTETMAHMLLLNQVFRPALFTQLRTEEQIGYLVQSNPISLGTSAGLGILIHSNHMAPDQINERLDRFNAQFIATLDVLEDGAFQQLKQAALRQLMSKPRGIIAESEPYFRDFLAGSQRFDSHQALLKALQQVSKQSLLEHYRALMLDSQAMTFELLADGQQTRL</sequence>